<dbReference type="PANTHER" id="PTHR47843">
    <property type="entry name" value="BTB DOMAIN-CONTAINING PROTEIN-RELATED"/>
    <property type="match status" value="1"/>
</dbReference>
<comment type="caution">
    <text evidence="3">The sequence shown here is derived from an EMBL/GenBank/DDBJ whole genome shotgun (WGS) entry which is preliminary data.</text>
</comment>
<dbReference type="InterPro" id="IPR011333">
    <property type="entry name" value="SKP1/BTB/POZ_sf"/>
</dbReference>
<dbReference type="EMBL" id="MRDB01000041">
    <property type="protein sequence ID" value="RKL33229.1"/>
    <property type="molecule type" value="Genomic_DNA"/>
</dbReference>
<feature type="region of interest" description="Disordered" evidence="1">
    <location>
        <begin position="259"/>
        <end position="295"/>
    </location>
</feature>
<dbReference type="Gene3D" id="3.30.710.10">
    <property type="entry name" value="Potassium Channel Kv1.1, Chain A"/>
    <property type="match status" value="1"/>
</dbReference>
<accession>A0A420SVD3</accession>
<proteinExistence type="predicted"/>
<dbReference type="Pfam" id="PF00651">
    <property type="entry name" value="BTB"/>
    <property type="match status" value="1"/>
</dbReference>
<evidence type="ECO:0000313" key="3">
    <source>
        <dbReference type="EMBL" id="RKL33229.1"/>
    </source>
</evidence>
<dbReference type="CDD" id="cd18186">
    <property type="entry name" value="BTB_POZ_ZBTB_KLHL-like"/>
    <property type="match status" value="1"/>
</dbReference>
<evidence type="ECO:0000259" key="2">
    <source>
        <dbReference type="PROSITE" id="PS50097"/>
    </source>
</evidence>
<sequence>MNIEERKLMHTAQKAGQFTDFAFLCKGTKIPVHKVIICAQSKVFNAACTSGLKESTSGVYDLSEYPLEFIERMVDHLYVGHYDDPSPDASKLSLSAHLLMLVLADKYVIQGLESEAKASYIRRLKHKNVEREDFLQSLPVLYELPVAVSRDAIDAAVAHAREAVLTCTSKKASMGVIDQISDASKDFLKEVMLSIMTTPLESRCSDCSKLDDLSKSSQELPRSRASQTHVPGSINLFGSLFAPGPGTNALSSSSLFAPGPGKNAPSSGSLLGSVIAPRSGTNAPGSGSLIAPNPQTNVSSAIRAFAPTRNVNPSPHSG</sequence>
<name>A0A420SVD3_GIBIN</name>
<evidence type="ECO:0000256" key="1">
    <source>
        <dbReference type="SAM" id="MobiDB-lite"/>
    </source>
</evidence>
<dbReference type="PROSITE" id="PS50097">
    <property type="entry name" value="BTB"/>
    <property type="match status" value="1"/>
</dbReference>
<organism evidence="3 4">
    <name type="scientific">Gibberella intermedia</name>
    <name type="common">Bulb rot disease fungus</name>
    <name type="synonym">Fusarium proliferatum</name>
    <dbReference type="NCBI Taxonomy" id="948311"/>
    <lineage>
        <taxon>Eukaryota</taxon>
        <taxon>Fungi</taxon>
        <taxon>Dikarya</taxon>
        <taxon>Ascomycota</taxon>
        <taxon>Pezizomycotina</taxon>
        <taxon>Sordariomycetes</taxon>
        <taxon>Hypocreomycetidae</taxon>
        <taxon>Hypocreales</taxon>
        <taxon>Nectriaceae</taxon>
        <taxon>Fusarium</taxon>
        <taxon>Fusarium fujikuroi species complex</taxon>
    </lineage>
</organism>
<protein>
    <recommendedName>
        <fullName evidence="2">BTB domain-containing protein</fullName>
    </recommendedName>
</protein>
<dbReference type="SUPFAM" id="SSF54695">
    <property type="entry name" value="POZ domain"/>
    <property type="match status" value="1"/>
</dbReference>
<dbReference type="Proteomes" id="UP000283569">
    <property type="component" value="Unassembled WGS sequence"/>
</dbReference>
<evidence type="ECO:0000313" key="4">
    <source>
        <dbReference type="Proteomes" id="UP000283569"/>
    </source>
</evidence>
<dbReference type="AlphaFoldDB" id="A0A420SVD3"/>
<feature type="domain" description="BTB" evidence="2">
    <location>
        <begin position="19"/>
        <end position="86"/>
    </location>
</feature>
<gene>
    <name evidence="3" type="ORF">BFJ72_g10245</name>
</gene>
<dbReference type="InterPro" id="IPR000210">
    <property type="entry name" value="BTB/POZ_dom"/>
</dbReference>
<dbReference type="PANTHER" id="PTHR47843:SF5">
    <property type="entry name" value="BTB_POZ DOMAIN PROTEIN"/>
    <property type="match status" value="1"/>
</dbReference>
<reference evidence="3 4" key="1">
    <citation type="journal article" date="2018" name="Sci. Rep.">
        <title>Characterisation of pathogen-specific regions and novel effector candidates in Fusarium oxysporum f. sp. cepae.</title>
        <authorList>
            <person name="Armitage A.D."/>
            <person name="Taylor A."/>
            <person name="Sobczyk M.K."/>
            <person name="Baxter L."/>
            <person name="Greenfield B.P."/>
            <person name="Bates H.J."/>
            <person name="Wilson F."/>
            <person name="Jackson A.C."/>
            <person name="Ott S."/>
            <person name="Harrison R.J."/>
            <person name="Clarkson J.P."/>
        </authorList>
    </citation>
    <scope>NUCLEOTIDE SEQUENCE [LARGE SCALE GENOMIC DNA]</scope>
    <source>
        <strain evidence="3 4">Fp_A8</strain>
    </source>
</reference>